<evidence type="ECO:0000259" key="3">
    <source>
        <dbReference type="Pfam" id="PF01478"/>
    </source>
</evidence>
<keyword evidence="2" id="KW-0812">Transmembrane</keyword>
<dbReference type="GO" id="GO:0004190">
    <property type="term" value="F:aspartic-type endopeptidase activity"/>
    <property type="evidence" value="ECO:0007669"/>
    <property type="project" value="InterPro"/>
</dbReference>
<feature type="transmembrane region" description="Helical" evidence="2">
    <location>
        <begin position="7"/>
        <end position="32"/>
    </location>
</feature>
<dbReference type="InterPro" id="IPR050882">
    <property type="entry name" value="Prepilin_peptidase/N-MTase"/>
</dbReference>
<protein>
    <submittedName>
        <fullName evidence="4">Prepilin peptidase</fullName>
    </submittedName>
</protein>
<reference evidence="4" key="1">
    <citation type="submission" date="2020-12" db="EMBL/GenBank/DDBJ databases">
        <title>Leucobacter sp. CAS1, isolated from Chromium sludge.</title>
        <authorList>
            <person name="Xu Z."/>
        </authorList>
    </citation>
    <scope>NUCLEOTIDE SEQUENCE</scope>
    <source>
        <strain evidence="4">CSA1</strain>
    </source>
</reference>
<dbReference type="InterPro" id="IPR000045">
    <property type="entry name" value="Prepilin_IV_endopep_pep"/>
</dbReference>
<organism evidence="4 5">
    <name type="scientific">Leucobacter chromiisoli</name>
    <dbReference type="NCBI Taxonomy" id="2796471"/>
    <lineage>
        <taxon>Bacteria</taxon>
        <taxon>Bacillati</taxon>
        <taxon>Actinomycetota</taxon>
        <taxon>Actinomycetes</taxon>
        <taxon>Micrococcales</taxon>
        <taxon>Microbacteriaceae</taxon>
        <taxon>Leucobacter</taxon>
    </lineage>
</organism>
<dbReference type="RefSeq" id="WP_200115417.1">
    <property type="nucleotide sequence ID" value="NZ_JAEHOH010000012.1"/>
</dbReference>
<gene>
    <name evidence="4" type="ORF">JD276_09520</name>
</gene>
<evidence type="ECO:0000313" key="5">
    <source>
        <dbReference type="Proteomes" id="UP000608530"/>
    </source>
</evidence>
<accession>A0A934UVB1</accession>
<proteinExistence type="inferred from homology"/>
<feature type="transmembrane region" description="Helical" evidence="2">
    <location>
        <begin position="76"/>
        <end position="94"/>
    </location>
</feature>
<comment type="caution">
    <text evidence="4">The sequence shown here is derived from an EMBL/GenBank/DDBJ whole genome shotgun (WGS) entry which is preliminary data.</text>
</comment>
<feature type="domain" description="Prepilin type IV endopeptidase peptidase" evidence="3">
    <location>
        <begin position="23"/>
        <end position="138"/>
    </location>
</feature>
<dbReference type="GO" id="GO:0006465">
    <property type="term" value="P:signal peptide processing"/>
    <property type="evidence" value="ECO:0007669"/>
    <property type="project" value="TreeGrafter"/>
</dbReference>
<evidence type="ECO:0000256" key="1">
    <source>
        <dbReference type="ARBA" id="ARBA00005801"/>
    </source>
</evidence>
<keyword evidence="2" id="KW-1133">Transmembrane helix</keyword>
<dbReference type="PANTHER" id="PTHR30487">
    <property type="entry name" value="TYPE 4 PREPILIN-LIKE PROTEINS LEADER PEPTIDE-PROCESSING ENZYME"/>
    <property type="match status" value="1"/>
</dbReference>
<feature type="transmembrane region" description="Helical" evidence="2">
    <location>
        <begin position="154"/>
        <end position="175"/>
    </location>
</feature>
<name>A0A934UVB1_9MICO</name>
<dbReference type="Proteomes" id="UP000608530">
    <property type="component" value="Unassembled WGS sequence"/>
</dbReference>
<dbReference type="AlphaFoldDB" id="A0A934UVB1"/>
<dbReference type="Pfam" id="PF01478">
    <property type="entry name" value="Peptidase_A24"/>
    <property type="match status" value="1"/>
</dbReference>
<dbReference type="GO" id="GO:0005886">
    <property type="term" value="C:plasma membrane"/>
    <property type="evidence" value="ECO:0007669"/>
    <property type="project" value="TreeGrafter"/>
</dbReference>
<evidence type="ECO:0000256" key="2">
    <source>
        <dbReference type="SAM" id="Phobius"/>
    </source>
</evidence>
<comment type="similarity">
    <text evidence="1">Belongs to the peptidase A24 family.</text>
</comment>
<keyword evidence="5" id="KW-1185">Reference proteome</keyword>
<dbReference type="PANTHER" id="PTHR30487:SF0">
    <property type="entry name" value="PREPILIN LEADER PEPTIDASE_N-METHYLTRANSFERASE-RELATED"/>
    <property type="match status" value="1"/>
</dbReference>
<dbReference type="EMBL" id="JAEHOH010000012">
    <property type="protein sequence ID" value="MBK0419271.1"/>
    <property type="molecule type" value="Genomic_DNA"/>
</dbReference>
<feature type="transmembrane region" description="Helical" evidence="2">
    <location>
        <begin position="114"/>
        <end position="142"/>
    </location>
</feature>
<evidence type="ECO:0000313" key="4">
    <source>
        <dbReference type="EMBL" id="MBK0419271.1"/>
    </source>
</evidence>
<sequence length="179" mass="18037">MSDGPILLIRLSTLLWGSGAVCFVVFSVWLSVVDLVTRRLPNRLVAWGTGSTLGLLAASGLVQLAAGVRDPALRDLGLLAGGAAALFGLLYLLWRTAPAGIGGGDVKVAPLVGGVLGFFGGAWAVVLGAAVACVIAAIWGAASRVRGTGASRGVPFAPCLFAGCWVAILALPFALPMLG</sequence>
<dbReference type="Gene3D" id="1.20.120.1220">
    <property type="match status" value="1"/>
</dbReference>
<feature type="transmembrane region" description="Helical" evidence="2">
    <location>
        <begin position="44"/>
        <end position="64"/>
    </location>
</feature>
<keyword evidence="2" id="KW-0472">Membrane</keyword>